<dbReference type="GO" id="GO:0046854">
    <property type="term" value="P:phosphatidylinositol phosphate biosynthetic process"/>
    <property type="evidence" value="ECO:0007669"/>
    <property type="project" value="TreeGrafter"/>
</dbReference>
<dbReference type="HOGENOM" id="CLU_001850_1_0_1"/>
<dbReference type="GO" id="GO:0005737">
    <property type="term" value="C:cytoplasm"/>
    <property type="evidence" value="ECO:0007669"/>
    <property type="project" value="TreeGrafter"/>
</dbReference>
<evidence type="ECO:0000256" key="3">
    <source>
        <dbReference type="ARBA" id="ARBA00022777"/>
    </source>
</evidence>
<evidence type="ECO:0000313" key="7">
    <source>
        <dbReference type="Proteomes" id="UP000007978"/>
    </source>
</evidence>
<feature type="compositionally biased region" description="Polar residues" evidence="5">
    <location>
        <begin position="499"/>
        <end position="511"/>
    </location>
</feature>
<dbReference type="GO" id="GO:0008440">
    <property type="term" value="F:inositol-1,4,5-trisphosphate 3-kinase activity"/>
    <property type="evidence" value="ECO:0007669"/>
    <property type="project" value="TreeGrafter"/>
</dbReference>
<dbReference type="PANTHER" id="PTHR12400:SF21">
    <property type="entry name" value="KINASE"/>
    <property type="match status" value="1"/>
</dbReference>
<feature type="compositionally biased region" description="Basic and acidic residues" evidence="5">
    <location>
        <begin position="836"/>
        <end position="849"/>
    </location>
</feature>
<evidence type="ECO:0000256" key="5">
    <source>
        <dbReference type="SAM" id="MobiDB-lite"/>
    </source>
</evidence>
<dbReference type="InterPro" id="IPR005522">
    <property type="entry name" value="IPK"/>
</dbReference>
<comment type="caution">
    <text evidence="6">The sequence shown here is derived from an EMBL/GenBank/DDBJ whole genome shotgun (WGS) entry which is preliminary data.</text>
</comment>
<keyword evidence="2 4" id="KW-0808">Transferase</keyword>
<dbReference type="Proteomes" id="UP000007978">
    <property type="component" value="Chromosome 1"/>
</dbReference>
<keyword evidence="3 4" id="KW-0418">Kinase</keyword>
<feature type="compositionally biased region" description="Basic and acidic residues" evidence="5">
    <location>
        <begin position="600"/>
        <end position="627"/>
    </location>
</feature>
<proteinExistence type="inferred from homology"/>
<dbReference type="PANTHER" id="PTHR12400">
    <property type="entry name" value="INOSITOL POLYPHOSPHATE KINASE"/>
    <property type="match status" value="1"/>
</dbReference>
<name>K3VX94_FUSPC</name>
<feature type="region of interest" description="Disordered" evidence="5">
    <location>
        <begin position="89"/>
        <end position="312"/>
    </location>
</feature>
<feature type="compositionally biased region" description="Basic and acidic residues" evidence="5">
    <location>
        <begin position="512"/>
        <end position="528"/>
    </location>
</feature>
<feature type="compositionally biased region" description="Basic residues" evidence="5">
    <location>
        <begin position="1121"/>
        <end position="1130"/>
    </location>
</feature>
<dbReference type="EMBL" id="AFNW01000605">
    <property type="protein sequence ID" value="EKJ68505.1"/>
    <property type="molecule type" value="Genomic_DNA"/>
</dbReference>
<feature type="compositionally biased region" description="Polar residues" evidence="5">
    <location>
        <begin position="918"/>
        <end position="937"/>
    </location>
</feature>
<feature type="region of interest" description="Disordered" evidence="5">
    <location>
        <begin position="918"/>
        <end position="946"/>
    </location>
</feature>
<feature type="compositionally biased region" description="Polar residues" evidence="5">
    <location>
        <begin position="295"/>
        <end position="304"/>
    </location>
</feature>
<comment type="similarity">
    <text evidence="1 4">Belongs to the inositol phosphokinase (IPK) family.</text>
</comment>
<dbReference type="GO" id="GO:0000824">
    <property type="term" value="F:inositol-1,4,5,6-tetrakisphosphate 3-kinase activity"/>
    <property type="evidence" value="ECO:0007669"/>
    <property type="project" value="TreeGrafter"/>
</dbReference>
<feature type="region of interest" description="Disordered" evidence="5">
    <location>
        <begin position="685"/>
        <end position="704"/>
    </location>
</feature>
<feature type="compositionally biased region" description="Low complexity" evidence="5">
    <location>
        <begin position="15"/>
        <end position="26"/>
    </location>
</feature>
<dbReference type="Pfam" id="PF03770">
    <property type="entry name" value="IPK"/>
    <property type="match status" value="1"/>
</dbReference>
<organism evidence="6 7">
    <name type="scientific">Fusarium pseudograminearum (strain CS3096)</name>
    <name type="common">Wheat and barley crown-rot fungus</name>
    <dbReference type="NCBI Taxonomy" id="1028729"/>
    <lineage>
        <taxon>Eukaryota</taxon>
        <taxon>Fungi</taxon>
        <taxon>Dikarya</taxon>
        <taxon>Ascomycota</taxon>
        <taxon>Pezizomycotina</taxon>
        <taxon>Sordariomycetes</taxon>
        <taxon>Hypocreomycetidae</taxon>
        <taxon>Hypocreales</taxon>
        <taxon>Nectriaceae</taxon>
        <taxon>Fusarium</taxon>
    </lineage>
</organism>
<dbReference type="KEGG" id="fpu:FPSE_11513"/>
<feature type="compositionally biased region" description="Basic and acidic residues" evidence="5">
    <location>
        <begin position="469"/>
        <end position="494"/>
    </location>
</feature>
<dbReference type="Gene3D" id="3.30.470.160">
    <property type="entry name" value="Inositol polyphosphate kinase"/>
    <property type="match status" value="1"/>
</dbReference>
<dbReference type="GO" id="GO:0032958">
    <property type="term" value="P:inositol phosphate biosynthetic process"/>
    <property type="evidence" value="ECO:0007669"/>
    <property type="project" value="InterPro"/>
</dbReference>
<dbReference type="eggNOG" id="KOG1620">
    <property type="taxonomic scope" value="Eukaryota"/>
</dbReference>
<keyword evidence="7" id="KW-1185">Reference proteome</keyword>
<feature type="region of interest" description="Disordered" evidence="5">
    <location>
        <begin position="829"/>
        <end position="849"/>
    </location>
</feature>
<evidence type="ECO:0000256" key="1">
    <source>
        <dbReference type="ARBA" id="ARBA00007374"/>
    </source>
</evidence>
<dbReference type="InterPro" id="IPR038286">
    <property type="entry name" value="IPK_sf"/>
</dbReference>
<sequence length="1449" mass="160609">MSSPHRLSENAAHAVPVSEPESESVPCALSDTSVAGTGALTDSRVLAGPNHEYDQVDDTDTHQGHRCGQPPAVAVAVAVADPIADSMTATTHTSPFLPPPSADKVPNNVPDSDPHPDPEHVPVPDFDPPSDSHYLPHGDANARDTLDQTDTVPIASASAPSNKKARGPGPIPRQSGPSLLTQALASARGITNLKQSKSFSPSTISPSTSSSTTTLTTTSIPGVRQSNPNTTATPSATISTSTSPTAQSSLYSLTGPPTAPATLASQHDRDSASYPFESVQHNVPAQRTAPRPLTRATSESINMGTSTTTTTMTSLAPREAASVPSSFNHSTLTTLRGALDHREMNGSRGKTSTSLDLERQSADSYHLPITTYTAALPDRQAQFETCSPTKTPAPTRTEDARNIQARPVPWGKLPPHWTSNGNEKTEKIWSIGSAEGHEEDGLVEKSVTEAMAGLEHNARSRKSSYSLRFFKEGLPPEDKLRRKDNKTPKEKLPPLEEGLQNSSREAPQSATSDKDSTPTRPPPEDREPSFLLSDPLDEHPIISTSPSDGYFSLPVSNSLESDEVTPLQVQPSSQVKDAQEQTRLVEPACSVGPTPAADAEVTREPELVDERRDSADSSHTEVGSREDGEADESGEEKISSAVFLPHQEVQKPGVSEPQDRIAARSIRVRSLSQSNQRPWLVKADEPEPEAIDETDEPPYGISRHPSREALTLTRGDLVPARGEEGAVIEEEITVTSDSLKQPQIVSQYEDHVHDYQHDPQEPLEAIELIPYKHQVGGHTTLWRFSRRAVCKQLNNRENEFYETIERYHRDLLPFLPRYIGVLNVTFQKQARRKSTSKKDDAAAAERKKAQEKLEACRHELEQSEEQAKPERPTGRVISQSLANSNIPVPTVTFDDNRHILPRNLLQPMPLPREYRRQSISTSTLSNRCVPSSGTSGRPTLDERPNSWGATMVNKRLRNEVFNDAFLKEPVKIHRHRRPHQRSIPRPTLQRLLRSTNSDPALIKSDSPFMDEHDANAHCHSERKISHHYSHSDLGPGMDGMDEFVQSEPEQAPEEVKDVTGTSAPEPETLKDNPLAAKKKRRYSAGGLRRKPEDVREPRGDLKYFEEADDAGYKGDNEDKPRRHSKAHHEGHHASEANGTHHHSQYIEQLKPEHEFAIESTEPAPALDDASEFTKIPRPVNPKEAKTQKDRVEYFLLLEDLTSGMKRPCMMDLKMGTRQYGVEASPKKQKSQTEKCRNTTSAELGVRICGLQVWNAEKQTYDFQDKYYGRKLKVGNEFQGALQKFLYDGQDLHSILRHIPVVLKKLGQLEQIVSKLGGYRFYAASLLMFYDGDTSEDEDYETMYESTTDCATDTEEMPRKKAKSKREIDFKIADFANSVTPFDNIDDKPCPPQHPGQPDGGFLKGLRSLRRYFLQIQRDVRQELGLDPYGRFSNHMDYADFDAEHGVASL</sequence>
<protein>
    <recommendedName>
        <fullName evidence="4">Kinase</fullName>
        <ecNumber evidence="4">2.7.-.-</ecNumber>
    </recommendedName>
</protein>
<dbReference type="SUPFAM" id="SSF56104">
    <property type="entry name" value="SAICAR synthase-like"/>
    <property type="match status" value="1"/>
</dbReference>
<accession>K3VX94</accession>
<dbReference type="GO" id="GO:0005634">
    <property type="term" value="C:nucleus"/>
    <property type="evidence" value="ECO:0007669"/>
    <property type="project" value="TreeGrafter"/>
</dbReference>
<feature type="compositionally biased region" description="Acidic residues" evidence="5">
    <location>
        <begin position="686"/>
        <end position="696"/>
    </location>
</feature>
<evidence type="ECO:0000313" key="6">
    <source>
        <dbReference type="EMBL" id="EKJ68505.1"/>
    </source>
</evidence>
<feature type="compositionally biased region" description="Low complexity" evidence="5">
    <location>
        <begin position="200"/>
        <end position="249"/>
    </location>
</feature>
<feature type="compositionally biased region" description="Basic and acidic residues" evidence="5">
    <location>
        <begin position="1089"/>
        <end position="1120"/>
    </location>
</feature>
<evidence type="ECO:0000256" key="2">
    <source>
        <dbReference type="ARBA" id="ARBA00022679"/>
    </source>
</evidence>
<dbReference type="GeneID" id="20370130"/>
<feature type="compositionally biased region" description="Polar residues" evidence="5">
    <location>
        <begin position="567"/>
        <end position="576"/>
    </location>
</feature>
<dbReference type="RefSeq" id="XP_009262905.1">
    <property type="nucleotide sequence ID" value="XM_009264630.1"/>
</dbReference>
<feature type="compositionally biased region" description="Basic and acidic residues" evidence="5">
    <location>
        <begin position="134"/>
        <end position="146"/>
    </location>
</feature>
<feature type="region of interest" description="Disordered" evidence="5">
    <location>
        <begin position="469"/>
        <end position="660"/>
    </location>
</feature>
<dbReference type="OrthoDB" id="2573163at2759"/>
<feature type="compositionally biased region" description="Basic and acidic residues" evidence="5">
    <location>
        <begin position="51"/>
        <end position="63"/>
    </location>
</feature>
<reference evidence="6 7" key="1">
    <citation type="journal article" date="2012" name="PLoS Pathog.">
        <title>Comparative pathogenomics reveals horizontally acquired novel virulence genes in fungi infecting cereal hosts.</title>
        <authorList>
            <person name="Gardiner D.M."/>
            <person name="McDonald M.C."/>
            <person name="Covarelli L."/>
            <person name="Solomon P.S."/>
            <person name="Rusu A.G."/>
            <person name="Marshall M."/>
            <person name="Kazan K."/>
            <person name="Chakraborty S."/>
            <person name="McDonald B.A."/>
            <person name="Manners J.M."/>
        </authorList>
    </citation>
    <scope>NUCLEOTIDE SEQUENCE [LARGE SCALE GENOMIC DNA]</scope>
    <source>
        <strain evidence="6 7">CS3096</strain>
    </source>
</reference>
<feature type="region of interest" description="Disordered" evidence="5">
    <location>
        <begin position="1025"/>
        <end position="1142"/>
    </location>
</feature>
<feature type="region of interest" description="Disordered" evidence="5">
    <location>
        <begin position="1"/>
        <end position="69"/>
    </location>
</feature>
<feature type="compositionally biased region" description="Polar residues" evidence="5">
    <location>
        <begin position="175"/>
        <end position="184"/>
    </location>
</feature>
<gene>
    <name evidence="6" type="ORF">FPSE_11513</name>
</gene>
<evidence type="ECO:0000256" key="4">
    <source>
        <dbReference type="RuleBase" id="RU363090"/>
    </source>
</evidence>
<feature type="compositionally biased region" description="Basic and acidic residues" evidence="5">
    <location>
        <begin position="112"/>
        <end position="122"/>
    </location>
</feature>
<dbReference type="EC" id="2.7.-.-" evidence="4"/>